<accession>A0ABQ8F1Z2</accession>
<sequence length="339" mass="35032">MFRSTRSLFTTLATLSIAASLPAVRAHIFRRQASAPQWTPGVFVDDGDDDGGIPVIFDENGNLPGSGSGPGPRPDTSKTTTDTATTTGTAAAASTTAPASQSQPPPAPAPSPTSTNRGGGGTRPKPVELGGACDGNSSSSSCASGLTCRAAQPPATGRTCQSGSAPPKSVTPPTPSQPTTSSTTTLASNGTSTSASLPSSTSSTSSLLPAVPPPPDATHDAKFSAAISFGPAISCAIISTISVMMTTMLLSFRVTTRWLGRALDPGVENVYTWLRGGVLNGEADLDQRWLDGTVEHESMGTRHDNRALAARLADFLQVAYRQYQSTLWKYHRDRLVEVG</sequence>
<feature type="compositionally biased region" description="Low complexity" evidence="1">
    <location>
        <begin position="77"/>
        <end position="102"/>
    </location>
</feature>
<evidence type="ECO:0000256" key="2">
    <source>
        <dbReference type="SAM" id="Phobius"/>
    </source>
</evidence>
<proteinExistence type="predicted"/>
<protein>
    <submittedName>
        <fullName evidence="4">Uncharacterized protein</fullName>
    </submittedName>
</protein>
<dbReference type="Proteomes" id="UP001648503">
    <property type="component" value="Unassembled WGS sequence"/>
</dbReference>
<evidence type="ECO:0000256" key="3">
    <source>
        <dbReference type="SAM" id="SignalP"/>
    </source>
</evidence>
<feature type="transmembrane region" description="Helical" evidence="2">
    <location>
        <begin position="229"/>
        <end position="252"/>
    </location>
</feature>
<dbReference type="EMBL" id="JAFCIX010000470">
    <property type="protein sequence ID" value="KAH6589211.1"/>
    <property type="molecule type" value="Genomic_DNA"/>
</dbReference>
<evidence type="ECO:0000256" key="1">
    <source>
        <dbReference type="SAM" id="MobiDB-lite"/>
    </source>
</evidence>
<keyword evidence="2" id="KW-0812">Transmembrane</keyword>
<comment type="caution">
    <text evidence="4">The sequence shown here is derived from an EMBL/GenBank/DDBJ whole genome shotgun (WGS) entry which is preliminary data.</text>
</comment>
<gene>
    <name evidence="4" type="ORF">BASA50_010189</name>
</gene>
<keyword evidence="2" id="KW-0472">Membrane</keyword>
<evidence type="ECO:0000313" key="5">
    <source>
        <dbReference type="Proteomes" id="UP001648503"/>
    </source>
</evidence>
<feature type="chain" id="PRO_5047363547" evidence="3">
    <location>
        <begin position="27"/>
        <end position="339"/>
    </location>
</feature>
<keyword evidence="2" id="KW-1133">Transmembrane helix</keyword>
<feature type="region of interest" description="Disordered" evidence="1">
    <location>
        <begin position="38"/>
        <end position="215"/>
    </location>
</feature>
<reference evidence="4 5" key="1">
    <citation type="submission" date="2021-02" db="EMBL/GenBank/DDBJ databases">
        <title>Variation within the Batrachochytrium salamandrivorans European outbreak.</title>
        <authorList>
            <person name="Kelly M."/>
            <person name="Pasmans F."/>
            <person name="Shea T.P."/>
            <person name="Munoz J.F."/>
            <person name="Carranza S."/>
            <person name="Cuomo C.A."/>
            <person name="Martel A."/>
        </authorList>
    </citation>
    <scope>NUCLEOTIDE SEQUENCE [LARGE SCALE GENOMIC DNA]</scope>
    <source>
        <strain evidence="4 5">AMFP18/2</strain>
    </source>
</reference>
<feature type="compositionally biased region" description="Low complexity" evidence="1">
    <location>
        <begin position="130"/>
        <end position="145"/>
    </location>
</feature>
<evidence type="ECO:0000313" key="4">
    <source>
        <dbReference type="EMBL" id="KAH6589211.1"/>
    </source>
</evidence>
<organism evidence="4 5">
    <name type="scientific">Batrachochytrium salamandrivorans</name>
    <dbReference type="NCBI Taxonomy" id="1357716"/>
    <lineage>
        <taxon>Eukaryota</taxon>
        <taxon>Fungi</taxon>
        <taxon>Fungi incertae sedis</taxon>
        <taxon>Chytridiomycota</taxon>
        <taxon>Chytridiomycota incertae sedis</taxon>
        <taxon>Chytridiomycetes</taxon>
        <taxon>Rhizophydiales</taxon>
        <taxon>Rhizophydiales incertae sedis</taxon>
        <taxon>Batrachochytrium</taxon>
    </lineage>
</organism>
<keyword evidence="5" id="KW-1185">Reference proteome</keyword>
<feature type="signal peptide" evidence="3">
    <location>
        <begin position="1"/>
        <end position="26"/>
    </location>
</feature>
<name>A0ABQ8F1Z2_9FUNG</name>
<feature type="compositionally biased region" description="Low complexity" evidence="1">
    <location>
        <begin position="177"/>
        <end position="209"/>
    </location>
</feature>
<keyword evidence="3" id="KW-0732">Signal</keyword>